<evidence type="ECO:0000256" key="1">
    <source>
        <dbReference type="SAM" id="MobiDB-lite"/>
    </source>
</evidence>
<gene>
    <name evidence="2" type="ORF">SAMN06296058_2918</name>
</gene>
<dbReference type="AlphaFoldDB" id="A0A1T5LQS2"/>
<evidence type="ECO:0000313" key="3">
    <source>
        <dbReference type="Proteomes" id="UP000190341"/>
    </source>
</evidence>
<feature type="compositionally biased region" description="Basic and acidic residues" evidence="1">
    <location>
        <begin position="115"/>
        <end position="130"/>
    </location>
</feature>
<dbReference type="EMBL" id="FUZV01000002">
    <property type="protein sequence ID" value="SKC78224.1"/>
    <property type="molecule type" value="Genomic_DNA"/>
</dbReference>
<feature type="region of interest" description="Disordered" evidence="1">
    <location>
        <begin position="114"/>
        <end position="140"/>
    </location>
</feature>
<keyword evidence="3" id="KW-1185">Reference proteome</keyword>
<name>A0A1T5LQS2_9GAMM</name>
<feature type="region of interest" description="Disordered" evidence="1">
    <location>
        <begin position="1"/>
        <end position="33"/>
    </location>
</feature>
<accession>A0A1T5LQS2</accession>
<reference evidence="2 3" key="1">
    <citation type="submission" date="2017-02" db="EMBL/GenBank/DDBJ databases">
        <authorList>
            <person name="Peterson S.W."/>
        </authorList>
    </citation>
    <scope>NUCLEOTIDE SEQUENCE [LARGE SCALE GENOMIC DNA]</scope>
    <source>
        <strain evidence="2 3">P15</strain>
    </source>
</reference>
<organism evidence="2 3">
    <name type="scientific">Pseudoxanthomonas indica</name>
    <dbReference type="NCBI Taxonomy" id="428993"/>
    <lineage>
        <taxon>Bacteria</taxon>
        <taxon>Pseudomonadati</taxon>
        <taxon>Pseudomonadota</taxon>
        <taxon>Gammaproteobacteria</taxon>
        <taxon>Lysobacterales</taxon>
        <taxon>Lysobacteraceae</taxon>
        <taxon>Pseudoxanthomonas</taxon>
    </lineage>
</organism>
<sequence length="140" mass="15034">MSTNSKARRDAKKRRAIKERNAARADAPAIEPHAELRNPAGELLAGIVRQAGVWVLGMDGRIVGSSDSAAEVFAMIKRAAALHEAKGQPVRLMFSDELRDTAVIEAAAQGMSLEEFDKKQAEDMSAKASEDDAPAISPLH</sequence>
<dbReference type="RefSeq" id="WP_079725220.1">
    <property type="nucleotide sequence ID" value="NZ_BMCL01000001.1"/>
</dbReference>
<evidence type="ECO:0000313" key="2">
    <source>
        <dbReference type="EMBL" id="SKC78224.1"/>
    </source>
</evidence>
<dbReference type="OrthoDB" id="5976053at2"/>
<dbReference type="Proteomes" id="UP000190341">
    <property type="component" value="Unassembled WGS sequence"/>
</dbReference>
<proteinExistence type="predicted"/>
<protein>
    <submittedName>
        <fullName evidence="2">Uncharacterized protein</fullName>
    </submittedName>
</protein>